<gene>
    <name evidence="2" type="ORF">KUH32_11230</name>
</gene>
<reference evidence="2" key="1">
    <citation type="submission" date="2021-06" db="EMBL/GenBank/DDBJ databases">
        <title>Thalassococcus sp. CAU 1522 isolated from sea sand, Republic of Korea.</title>
        <authorList>
            <person name="Kim W."/>
        </authorList>
    </citation>
    <scope>NUCLEOTIDE SEQUENCE</scope>
    <source>
        <strain evidence="2">CAU 1522</strain>
    </source>
</reference>
<dbReference type="EMBL" id="JAHRWL010000001">
    <property type="protein sequence ID" value="MBV2360351.1"/>
    <property type="molecule type" value="Genomic_DNA"/>
</dbReference>
<evidence type="ECO:0000313" key="3">
    <source>
        <dbReference type="Proteomes" id="UP001166293"/>
    </source>
</evidence>
<dbReference type="InterPro" id="IPR049625">
    <property type="entry name" value="Glyco_transf_61_cat"/>
</dbReference>
<feature type="domain" description="Glycosyltransferase 61 catalytic" evidence="1">
    <location>
        <begin position="93"/>
        <end position="264"/>
    </location>
</feature>
<dbReference type="Pfam" id="PF04577">
    <property type="entry name" value="Glyco_transf_61"/>
    <property type="match status" value="1"/>
</dbReference>
<proteinExistence type="predicted"/>
<keyword evidence="3" id="KW-1185">Reference proteome</keyword>
<name>A0ABS6N8L7_9RHOB</name>
<protein>
    <submittedName>
        <fullName evidence="2">Glycosyltransferase family 61 protein</fullName>
    </submittedName>
</protein>
<evidence type="ECO:0000313" key="2">
    <source>
        <dbReference type="EMBL" id="MBV2360351.1"/>
    </source>
</evidence>
<accession>A0ABS6N8L7</accession>
<comment type="caution">
    <text evidence="2">The sequence shown here is derived from an EMBL/GenBank/DDBJ whole genome shotgun (WGS) entry which is preliminary data.</text>
</comment>
<dbReference type="Proteomes" id="UP001166293">
    <property type="component" value="Unassembled WGS sequence"/>
</dbReference>
<dbReference type="RefSeq" id="WP_217778168.1">
    <property type="nucleotide sequence ID" value="NZ_JAHRWL010000001.1"/>
</dbReference>
<evidence type="ECO:0000259" key="1">
    <source>
        <dbReference type="Pfam" id="PF04577"/>
    </source>
</evidence>
<sequence length="388" mass="43012">MTSHPALPPAIRPPNPKRGWSHSLGGLGNAIVVPPSENGFVQKAGVLWSNGAYCPSGALWRNARALTVQPDMPDNTEKLPGTWLWGGVLWRHFGHFITESLGRLWALDHVKNPVDGVLFIPKRPNNAEGMTGYQTDLFRHFGLDGAQIHQAARPTQVERLIVPGQGFGLGDIASGTRYFRDYVQRRFGQDVAPDGPERLYISRSKLGPTRGTVVGETRLESYLEREGYEIFHPQAHDITTQIARYKAARQVIATEGSALHLFAMVARPGQNLAVVIRRRSGATGLIEKHVASFTGQTPTMAEAILREWMPENQVRKKFARGELDFVQLQQILHAGGFVGMDRPWVSMEPFDAQLELAETLGQREDLGRAVLVEPMQKPAVRKRSAAGR</sequence>
<organism evidence="2 3">
    <name type="scientific">Thalassococcus arenae</name>
    <dbReference type="NCBI Taxonomy" id="2851652"/>
    <lineage>
        <taxon>Bacteria</taxon>
        <taxon>Pseudomonadati</taxon>
        <taxon>Pseudomonadota</taxon>
        <taxon>Alphaproteobacteria</taxon>
        <taxon>Rhodobacterales</taxon>
        <taxon>Roseobacteraceae</taxon>
        <taxon>Thalassococcus</taxon>
    </lineage>
</organism>